<gene>
    <name evidence="4" type="ORF">UFOVP517_23</name>
</gene>
<dbReference type="Gene3D" id="3.30.2400.10">
    <property type="entry name" value="Major capsid protein gp5"/>
    <property type="match status" value="1"/>
</dbReference>
<dbReference type="InterPro" id="IPR054612">
    <property type="entry name" value="Phage_capsid-like_C"/>
</dbReference>
<dbReference type="NCBIfam" id="TIGR01554">
    <property type="entry name" value="major_cap_HK97"/>
    <property type="match status" value="1"/>
</dbReference>
<name>A0A6J5MNZ4_9CAUD</name>
<proteinExistence type="predicted"/>
<dbReference type="EMBL" id="LR796489">
    <property type="protein sequence ID" value="CAB4147357.1"/>
    <property type="molecule type" value="Genomic_DNA"/>
</dbReference>
<evidence type="ECO:0000313" key="4">
    <source>
        <dbReference type="EMBL" id="CAB4147357.1"/>
    </source>
</evidence>
<dbReference type="Pfam" id="PF05065">
    <property type="entry name" value="Phage_capsid"/>
    <property type="match status" value="1"/>
</dbReference>
<keyword evidence="2" id="KW-0946">Virion</keyword>
<evidence type="ECO:0000256" key="1">
    <source>
        <dbReference type="ARBA" id="ARBA00004328"/>
    </source>
</evidence>
<feature type="domain" description="Phage capsid-like C-terminal" evidence="3">
    <location>
        <begin position="184"/>
        <end position="478"/>
    </location>
</feature>
<dbReference type="SUPFAM" id="SSF56563">
    <property type="entry name" value="Major capsid protein gp5"/>
    <property type="match status" value="1"/>
</dbReference>
<reference evidence="4" key="1">
    <citation type="submission" date="2020-04" db="EMBL/GenBank/DDBJ databases">
        <authorList>
            <person name="Chiriac C."/>
            <person name="Salcher M."/>
            <person name="Ghai R."/>
            <person name="Kavagutti S V."/>
        </authorList>
    </citation>
    <scope>NUCLEOTIDE SEQUENCE</scope>
</reference>
<comment type="subcellular location">
    <subcellularLocation>
        <location evidence="1">Virion</location>
    </subcellularLocation>
</comment>
<organism evidence="4">
    <name type="scientific">uncultured Caudovirales phage</name>
    <dbReference type="NCBI Taxonomy" id="2100421"/>
    <lineage>
        <taxon>Viruses</taxon>
        <taxon>Duplodnaviria</taxon>
        <taxon>Heunggongvirae</taxon>
        <taxon>Uroviricota</taxon>
        <taxon>Caudoviricetes</taxon>
        <taxon>Peduoviridae</taxon>
        <taxon>Maltschvirus</taxon>
        <taxon>Maltschvirus maltsch</taxon>
    </lineage>
</organism>
<dbReference type="GO" id="GO:0044423">
    <property type="term" value="C:virion component"/>
    <property type="evidence" value="ECO:0007669"/>
    <property type="project" value="UniProtKB-KW"/>
</dbReference>
<protein>
    <submittedName>
        <fullName evidence="4">Major_cap_HK97, phage major capsid protein, HK97 family</fullName>
    </submittedName>
</protein>
<accession>A0A6J5MNZ4</accession>
<sequence length="480" mass="51527">MQNSEIAQLQSEATALKARASELVNKQGHTVDEVAEMGRATARLGEINEAVTKATERENTVAILKASIEQNDQWAGQVPASNRPGHVYDVKSTPAGGHYPQPGMVHPGLANKAYRPEIEPKGETVEAYLAEGYSLDTIEKACTPAYKREILKFMRSGGRDYAGAGDMVRKAFTEGVAAGTAGGGAALVPVQWSELIMTPPQAGMLQDAVRTIPTTTLTTRFPRVKTTDNKYPAYPVTVSWGGETPSSPTDQGSNMTVEQIDINVNEVWAYGLFSISLLEDNAYGLSTLIPDIFQKSLAVATDLAIISGSGSSQPYGLTESSVVTQITATTTGAVITYQDLINMFYQTPQQFRTEGAWLMNSATLGAIAGLVDGQSRPLFLPNYGFIGATPGGGTTWANGSLLGRPIIISENVPSLSATAGTLPLYYADWKSAYYILDRVSPTIKVNDQPAYKNGSYEFVLRARRGGRVVQPNAIRVLKSK</sequence>
<dbReference type="InterPro" id="IPR024455">
    <property type="entry name" value="Phage_capsid"/>
</dbReference>
<dbReference type="Gene3D" id="3.30.2320.10">
    <property type="entry name" value="hypothetical protein PF0899 domain"/>
    <property type="match status" value="1"/>
</dbReference>
<evidence type="ECO:0000256" key="2">
    <source>
        <dbReference type="ARBA" id="ARBA00022844"/>
    </source>
</evidence>
<evidence type="ECO:0000259" key="3">
    <source>
        <dbReference type="Pfam" id="PF05065"/>
    </source>
</evidence>